<dbReference type="EMBL" id="JAIWQS010000006">
    <property type="protein sequence ID" value="KAJ8761949.1"/>
    <property type="molecule type" value="Genomic_DNA"/>
</dbReference>
<evidence type="ECO:0000256" key="1">
    <source>
        <dbReference type="ARBA" id="ARBA00022512"/>
    </source>
</evidence>
<evidence type="ECO:0000256" key="6">
    <source>
        <dbReference type="ARBA" id="ARBA00022801"/>
    </source>
</evidence>
<dbReference type="InterPro" id="IPR013320">
    <property type="entry name" value="ConA-like_dom_sf"/>
</dbReference>
<keyword evidence="9 12" id="KW-0326">Glycosidase</keyword>
<dbReference type="InterPro" id="IPR044791">
    <property type="entry name" value="Beta-glucanase/XTH"/>
</dbReference>
<dbReference type="EC" id="2.4.1.207" evidence="12"/>
<feature type="active site" description="Nucleophile" evidence="10">
    <location>
        <position position="106"/>
    </location>
</feature>
<evidence type="ECO:0000259" key="13">
    <source>
        <dbReference type="PROSITE" id="PS51762"/>
    </source>
</evidence>
<dbReference type="PANTHER" id="PTHR31062">
    <property type="entry name" value="XYLOGLUCAN ENDOTRANSGLUCOSYLASE/HYDROLASE PROTEIN 8-RELATED"/>
    <property type="match status" value="1"/>
</dbReference>
<dbReference type="PIRSF" id="PIRSF005604">
    <property type="entry name" value="XET"/>
    <property type="match status" value="1"/>
</dbReference>
<evidence type="ECO:0000256" key="5">
    <source>
        <dbReference type="ARBA" id="ARBA00022729"/>
    </source>
</evidence>
<dbReference type="InterPro" id="IPR010713">
    <property type="entry name" value="XET_C"/>
</dbReference>
<evidence type="ECO:0000256" key="3">
    <source>
        <dbReference type="ARBA" id="ARBA00022525"/>
    </source>
</evidence>
<feature type="glycosylation site" description="N-linked (GlcNAc...) asparagine" evidence="11">
    <location>
        <position position="110"/>
    </location>
</feature>
<dbReference type="PROSITE" id="PS51762">
    <property type="entry name" value="GH16_2"/>
    <property type="match status" value="1"/>
</dbReference>
<evidence type="ECO:0000256" key="10">
    <source>
        <dbReference type="PIRSR" id="PIRSR005604-1"/>
    </source>
</evidence>
<reference evidence="14 15" key="1">
    <citation type="submission" date="2021-09" db="EMBL/GenBank/DDBJ databases">
        <title>Genomic insights and catalytic innovation underlie evolution of tropane alkaloids biosynthesis.</title>
        <authorList>
            <person name="Wang Y.-J."/>
            <person name="Tian T."/>
            <person name="Huang J.-P."/>
            <person name="Huang S.-X."/>
        </authorList>
    </citation>
    <scope>NUCLEOTIDE SEQUENCE [LARGE SCALE GENOMIC DNA]</scope>
    <source>
        <strain evidence="14">KIB-2018</strain>
        <tissue evidence="14">Leaf</tissue>
    </source>
</reference>
<name>A0AAV8T6M5_9ROSI</name>
<evidence type="ECO:0000256" key="11">
    <source>
        <dbReference type="PIRSR" id="PIRSR005604-2"/>
    </source>
</evidence>
<dbReference type="InterPro" id="IPR016455">
    <property type="entry name" value="XTH"/>
</dbReference>
<keyword evidence="4 12" id="KW-0808">Transferase</keyword>
<comment type="function">
    <text evidence="12">Catalyzes xyloglucan endohydrolysis (XEH) and/or endotransglycosylation (XET). Cleaves and religates xyloglucan polymers, an essential constituent of the primary cell wall, and thereby participates in cell wall construction of growing tissues.</text>
</comment>
<keyword evidence="7" id="KW-1015">Disulfide bond</keyword>
<dbReference type="GO" id="GO:0071555">
    <property type="term" value="P:cell wall organization"/>
    <property type="evidence" value="ECO:0007669"/>
    <property type="project" value="UniProtKB-KW"/>
</dbReference>
<keyword evidence="5" id="KW-0732">Signal</keyword>
<organism evidence="14 15">
    <name type="scientific">Erythroxylum novogranatense</name>
    <dbReference type="NCBI Taxonomy" id="1862640"/>
    <lineage>
        <taxon>Eukaryota</taxon>
        <taxon>Viridiplantae</taxon>
        <taxon>Streptophyta</taxon>
        <taxon>Embryophyta</taxon>
        <taxon>Tracheophyta</taxon>
        <taxon>Spermatophyta</taxon>
        <taxon>Magnoliopsida</taxon>
        <taxon>eudicotyledons</taxon>
        <taxon>Gunneridae</taxon>
        <taxon>Pentapetalae</taxon>
        <taxon>rosids</taxon>
        <taxon>fabids</taxon>
        <taxon>Malpighiales</taxon>
        <taxon>Erythroxylaceae</taxon>
        <taxon>Erythroxylum</taxon>
    </lineage>
</organism>
<evidence type="ECO:0000256" key="4">
    <source>
        <dbReference type="ARBA" id="ARBA00022679"/>
    </source>
</evidence>
<dbReference type="Pfam" id="PF06955">
    <property type="entry name" value="XET_C"/>
    <property type="match status" value="1"/>
</dbReference>
<dbReference type="GO" id="GO:0016762">
    <property type="term" value="F:xyloglucan:xyloglucosyl transferase activity"/>
    <property type="evidence" value="ECO:0007669"/>
    <property type="project" value="UniProtKB-EC"/>
</dbReference>
<evidence type="ECO:0000256" key="2">
    <source>
        <dbReference type="ARBA" id="ARBA00022523"/>
    </source>
</evidence>
<protein>
    <recommendedName>
        <fullName evidence="12">Xyloglucan endotransglucosylase/hydrolase</fullName>
        <ecNumber evidence="12">2.4.1.207</ecNumber>
    </recommendedName>
</protein>
<feature type="active site" description="Nucleophile" evidence="10">
    <location>
        <position position="102"/>
    </location>
</feature>
<keyword evidence="12" id="KW-0961">Cell wall biogenesis/degradation</keyword>
<comment type="caution">
    <text evidence="14">The sequence shown here is derived from an EMBL/GenBank/DDBJ whole genome shotgun (WGS) entry which is preliminary data.</text>
</comment>
<dbReference type="GO" id="GO:0042546">
    <property type="term" value="P:cell wall biogenesis"/>
    <property type="evidence" value="ECO:0007669"/>
    <property type="project" value="InterPro"/>
</dbReference>
<dbReference type="GO" id="GO:0048046">
    <property type="term" value="C:apoplast"/>
    <property type="evidence" value="ECO:0007669"/>
    <property type="project" value="UniProtKB-SubCell"/>
</dbReference>
<evidence type="ECO:0000256" key="8">
    <source>
        <dbReference type="ARBA" id="ARBA00023180"/>
    </source>
</evidence>
<feature type="domain" description="GH16" evidence="13">
    <location>
        <begin position="22"/>
        <end position="216"/>
    </location>
</feature>
<sequence>MKMAKEVSIILLSTLFIGSFLAVSAGSFYKDVDITWGDGRAKILQGGKELSLTMDKFSGAGFQSHDEFLFGRFDVEMKLVPGNSAGTVTTFYLSSSGPKHNEVDLEFCGNLTGDPYTLHTNVYVHGKGHREQEFHLWFDPTEDFHKYTVIWNPKSIIIFVDNVPIRVFKNKESYGAVFPNEQKMRIYASLWNGEQWATRGGLIKTDWSAAPFTAYYRNFNAITTDTRHADKSWMNYTLSPKEKKLLLWVQKNHRIFNYCADPKRNGGPRECRDIKFLKRTTREAALKAMQKKL</sequence>
<dbReference type="SUPFAM" id="SSF49899">
    <property type="entry name" value="Concanavalin A-like lectins/glucanases"/>
    <property type="match status" value="1"/>
</dbReference>
<dbReference type="AlphaFoldDB" id="A0AAV8T6M5"/>
<accession>A0AAV8T6M5</accession>
<evidence type="ECO:0000256" key="12">
    <source>
        <dbReference type="RuleBase" id="RU361120"/>
    </source>
</evidence>
<keyword evidence="1 12" id="KW-0134">Cell wall</keyword>
<proteinExistence type="inferred from homology"/>
<dbReference type="PROSITE" id="PS01034">
    <property type="entry name" value="GH16_1"/>
    <property type="match status" value="1"/>
</dbReference>
<dbReference type="GO" id="GO:0010411">
    <property type="term" value="P:xyloglucan metabolic process"/>
    <property type="evidence" value="ECO:0007669"/>
    <property type="project" value="InterPro"/>
</dbReference>
<dbReference type="GO" id="GO:0004553">
    <property type="term" value="F:hydrolase activity, hydrolyzing O-glycosyl compounds"/>
    <property type="evidence" value="ECO:0007669"/>
    <property type="project" value="InterPro"/>
</dbReference>
<gene>
    <name evidence="14" type="ORF">K2173_006551</name>
</gene>
<dbReference type="Proteomes" id="UP001159364">
    <property type="component" value="Linkage Group LG06"/>
</dbReference>
<dbReference type="InterPro" id="IPR008263">
    <property type="entry name" value="GH16_AS"/>
</dbReference>
<dbReference type="FunFam" id="2.60.120.200:FF:000025">
    <property type="entry name" value="Xyloglucan endotransglucosylase/hydrolase"/>
    <property type="match status" value="1"/>
</dbReference>
<comment type="similarity">
    <text evidence="12">Belongs to the glycosyl hydrolase 16 family.</text>
</comment>
<dbReference type="InterPro" id="IPR000757">
    <property type="entry name" value="Beta-glucanase-like"/>
</dbReference>
<evidence type="ECO:0000256" key="7">
    <source>
        <dbReference type="ARBA" id="ARBA00023157"/>
    </source>
</evidence>
<keyword evidence="6 12" id="KW-0378">Hydrolase</keyword>
<evidence type="ECO:0000256" key="9">
    <source>
        <dbReference type="ARBA" id="ARBA00023295"/>
    </source>
</evidence>
<keyword evidence="3 12" id="KW-0964">Secreted</keyword>
<keyword evidence="8" id="KW-0325">Glycoprotein</keyword>
<dbReference type="Gene3D" id="2.60.120.200">
    <property type="match status" value="1"/>
</dbReference>
<evidence type="ECO:0000313" key="14">
    <source>
        <dbReference type="EMBL" id="KAJ8761949.1"/>
    </source>
</evidence>
<comment type="PTM">
    <text evidence="12">Contains at least one intrachain disulfide bond essential for its enzymatic activity.</text>
</comment>
<dbReference type="Pfam" id="PF00722">
    <property type="entry name" value="Glyco_hydro_16"/>
    <property type="match status" value="1"/>
</dbReference>
<evidence type="ECO:0000313" key="15">
    <source>
        <dbReference type="Proteomes" id="UP001159364"/>
    </source>
</evidence>
<comment type="subcellular location">
    <subcellularLocation>
        <location evidence="12">Secreted</location>
        <location evidence="12">Cell wall</location>
    </subcellularLocation>
    <subcellularLocation>
        <location evidence="12">Secreted</location>
        <location evidence="12">Extracellular space</location>
        <location evidence="12">Apoplast</location>
    </subcellularLocation>
</comment>
<dbReference type="CDD" id="cd02176">
    <property type="entry name" value="GH16_XET"/>
    <property type="match status" value="1"/>
</dbReference>
<keyword evidence="15" id="KW-1185">Reference proteome</keyword>
<keyword evidence="2 12" id="KW-0052">Apoplast</keyword>